<sequence>MPQPFLQPHHGDDHPHFAESGPSLAGLRTLSARVRVMNKTITIRLGHQTNMTSCSPLDHIRERDTQQSDPRGETESTTLPIETSYESQFGTGDLLGSANKGI</sequence>
<dbReference type="EMBL" id="LYXU01000003">
    <property type="protein sequence ID" value="OBS21038.1"/>
    <property type="molecule type" value="Genomic_DNA"/>
</dbReference>
<organism evidence="2 3">
    <name type="scientific">Fusarium poae</name>
    <dbReference type="NCBI Taxonomy" id="36050"/>
    <lineage>
        <taxon>Eukaryota</taxon>
        <taxon>Fungi</taxon>
        <taxon>Dikarya</taxon>
        <taxon>Ascomycota</taxon>
        <taxon>Pezizomycotina</taxon>
        <taxon>Sordariomycetes</taxon>
        <taxon>Hypocreomycetidae</taxon>
        <taxon>Hypocreales</taxon>
        <taxon>Nectriaceae</taxon>
        <taxon>Fusarium</taxon>
    </lineage>
</organism>
<gene>
    <name evidence="2" type="ORF">FPOA_07378</name>
</gene>
<feature type="compositionally biased region" description="Polar residues" evidence="1">
    <location>
        <begin position="75"/>
        <end position="90"/>
    </location>
</feature>
<feature type="compositionally biased region" description="Basic and acidic residues" evidence="1">
    <location>
        <begin position="58"/>
        <end position="74"/>
    </location>
</feature>
<comment type="caution">
    <text evidence="2">The sequence shown here is derived from an EMBL/GenBank/DDBJ whole genome shotgun (WGS) entry which is preliminary data.</text>
</comment>
<feature type="region of interest" description="Disordered" evidence="1">
    <location>
        <begin position="1"/>
        <end position="23"/>
    </location>
</feature>
<keyword evidence="3" id="KW-1185">Reference proteome</keyword>
<dbReference type="Proteomes" id="UP000091967">
    <property type="component" value="Unassembled WGS sequence"/>
</dbReference>
<protein>
    <submittedName>
        <fullName evidence="2">Uncharacterized protein</fullName>
    </submittedName>
</protein>
<feature type="region of interest" description="Disordered" evidence="1">
    <location>
        <begin position="47"/>
        <end position="102"/>
    </location>
</feature>
<evidence type="ECO:0000313" key="3">
    <source>
        <dbReference type="Proteomes" id="UP000091967"/>
    </source>
</evidence>
<proteinExistence type="predicted"/>
<dbReference type="AlphaFoldDB" id="A0A1B8AKM6"/>
<accession>A0A1B8AKM6</accession>
<name>A0A1B8AKM6_FUSPO</name>
<reference evidence="2 3" key="1">
    <citation type="submission" date="2016-06" db="EMBL/GenBank/DDBJ databases">
        <title>Living apart together: crosstalk between the core and supernumerary genomes in a fungal plant pathogen.</title>
        <authorList>
            <person name="Vanheule A."/>
            <person name="Audenaert K."/>
            <person name="Warris S."/>
            <person name="Van De Geest H."/>
            <person name="Schijlen E."/>
            <person name="Hofte M."/>
            <person name="De Saeger S."/>
            <person name="Haesaert G."/>
            <person name="Waalwijk C."/>
            <person name="Van Der Lee T."/>
        </authorList>
    </citation>
    <scope>NUCLEOTIDE SEQUENCE [LARGE SCALE GENOMIC DNA]</scope>
    <source>
        <strain evidence="2 3">2516</strain>
    </source>
</reference>
<evidence type="ECO:0000313" key="2">
    <source>
        <dbReference type="EMBL" id="OBS21038.1"/>
    </source>
</evidence>
<evidence type="ECO:0000256" key="1">
    <source>
        <dbReference type="SAM" id="MobiDB-lite"/>
    </source>
</evidence>